<dbReference type="InterPro" id="IPR013034">
    <property type="entry name" value="DNA_topo_DNA_db_N_dom1"/>
</dbReference>
<dbReference type="PROSITE" id="PS52038">
    <property type="entry name" value="TOPO_IB_2"/>
    <property type="match status" value="1"/>
</dbReference>
<dbReference type="InterPro" id="IPR001631">
    <property type="entry name" value="TopoI"/>
</dbReference>
<organism evidence="11 12">
    <name type="scientific">Microbotryum intermedium</name>
    <dbReference type="NCBI Taxonomy" id="269621"/>
    <lineage>
        <taxon>Eukaryota</taxon>
        <taxon>Fungi</taxon>
        <taxon>Dikarya</taxon>
        <taxon>Basidiomycota</taxon>
        <taxon>Pucciniomycotina</taxon>
        <taxon>Microbotryomycetes</taxon>
        <taxon>Microbotryales</taxon>
        <taxon>Microbotryaceae</taxon>
        <taxon>Microbotryum</taxon>
    </lineage>
</organism>
<dbReference type="STRING" id="269621.A0A238F9S3"/>
<dbReference type="Gene3D" id="2.170.11.10">
    <property type="entry name" value="DNA Topoisomerase I, domain 2"/>
    <property type="match status" value="1"/>
</dbReference>
<reference evidence="12" key="1">
    <citation type="submission" date="2016-09" db="EMBL/GenBank/DDBJ databases">
        <authorList>
            <person name="Jeantristanb JTB J.-T."/>
            <person name="Ricardo R."/>
        </authorList>
    </citation>
    <scope>NUCLEOTIDE SEQUENCE [LARGE SCALE GENOMIC DNA]</scope>
</reference>
<dbReference type="SUPFAM" id="SSF56349">
    <property type="entry name" value="DNA breaking-rejoining enzymes"/>
    <property type="match status" value="1"/>
</dbReference>
<feature type="compositionally biased region" description="Acidic residues" evidence="9">
    <location>
        <begin position="322"/>
        <end position="337"/>
    </location>
</feature>
<dbReference type="EC" id="5.6.2.1" evidence="7"/>
<feature type="compositionally biased region" description="Low complexity" evidence="9">
    <location>
        <begin position="300"/>
        <end position="312"/>
    </location>
</feature>
<comment type="similarity">
    <text evidence="2 6 7">Belongs to the type IB topoisomerase family.</text>
</comment>
<dbReference type="FunFam" id="3.90.15.10:FF:000002">
    <property type="entry name" value="DNA topoisomerase I"/>
    <property type="match status" value="1"/>
</dbReference>
<feature type="compositionally biased region" description="Low complexity" evidence="9">
    <location>
        <begin position="124"/>
        <end position="145"/>
    </location>
</feature>
<dbReference type="InterPro" id="IPR013030">
    <property type="entry name" value="DNA_topo_DNA_db_N_dom2"/>
</dbReference>
<evidence type="ECO:0000313" key="12">
    <source>
        <dbReference type="Proteomes" id="UP000198372"/>
    </source>
</evidence>
<keyword evidence="8" id="KW-0175">Coiled coil</keyword>
<dbReference type="OrthoDB" id="47179at2759"/>
<dbReference type="Pfam" id="PF01028">
    <property type="entry name" value="Topoisom_I"/>
    <property type="match status" value="1"/>
</dbReference>
<accession>A0A238F9S3</accession>
<dbReference type="Gene3D" id="1.10.132.10">
    <property type="match status" value="1"/>
</dbReference>
<feature type="compositionally biased region" description="Basic and acidic residues" evidence="9">
    <location>
        <begin position="375"/>
        <end position="385"/>
    </location>
</feature>
<feature type="domain" description="DNA topoisomerase I eukaryotic-type" evidence="10">
    <location>
        <begin position="578"/>
        <end position="1044"/>
    </location>
</feature>
<dbReference type="EMBL" id="FMSP01000005">
    <property type="protein sequence ID" value="SCV69897.1"/>
    <property type="molecule type" value="Genomic_DNA"/>
</dbReference>
<dbReference type="PROSITE" id="PS00176">
    <property type="entry name" value="TOPO_IB_1"/>
    <property type="match status" value="1"/>
</dbReference>
<dbReference type="GO" id="GO:0005730">
    <property type="term" value="C:nucleolus"/>
    <property type="evidence" value="ECO:0007669"/>
    <property type="project" value="TreeGrafter"/>
</dbReference>
<feature type="compositionally biased region" description="Basic and acidic residues" evidence="9">
    <location>
        <begin position="264"/>
        <end position="275"/>
    </location>
</feature>
<evidence type="ECO:0000256" key="2">
    <source>
        <dbReference type="ARBA" id="ARBA00006645"/>
    </source>
</evidence>
<dbReference type="GO" id="GO:0007059">
    <property type="term" value="P:chromosome segregation"/>
    <property type="evidence" value="ECO:0007669"/>
    <property type="project" value="TreeGrafter"/>
</dbReference>
<dbReference type="GO" id="GO:0006260">
    <property type="term" value="P:DNA replication"/>
    <property type="evidence" value="ECO:0007669"/>
    <property type="project" value="TreeGrafter"/>
</dbReference>
<dbReference type="FunFam" id="1.10.10.41:FF:000001">
    <property type="entry name" value="DNA topoisomerase I"/>
    <property type="match status" value="1"/>
</dbReference>
<evidence type="ECO:0000256" key="6">
    <source>
        <dbReference type="PROSITE-ProRule" id="PRU01382"/>
    </source>
</evidence>
<dbReference type="InterPro" id="IPR008336">
    <property type="entry name" value="TopoI_DNA-bd_euk"/>
</dbReference>
<dbReference type="Pfam" id="PF14370">
    <property type="entry name" value="Topo_C_assoc"/>
    <property type="match status" value="1"/>
</dbReference>
<feature type="coiled-coil region" evidence="8">
    <location>
        <begin position="933"/>
        <end position="982"/>
    </location>
</feature>
<dbReference type="InterPro" id="IPR018521">
    <property type="entry name" value="TopoIB_AS"/>
</dbReference>
<feature type="region of interest" description="Disordered" evidence="9">
    <location>
        <begin position="63"/>
        <end position="145"/>
    </location>
</feature>
<dbReference type="InterPro" id="IPR014727">
    <property type="entry name" value="TopoI_cat_a/b-sub_euk"/>
</dbReference>
<evidence type="ECO:0000256" key="8">
    <source>
        <dbReference type="SAM" id="Coils"/>
    </source>
</evidence>
<name>A0A238F9S3_9BASI</name>
<evidence type="ECO:0000256" key="1">
    <source>
        <dbReference type="ARBA" id="ARBA00000213"/>
    </source>
</evidence>
<dbReference type="AlphaFoldDB" id="A0A238F9S3"/>
<evidence type="ECO:0000256" key="4">
    <source>
        <dbReference type="ARBA" id="ARBA00023125"/>
    </source>
</evidence>
<dbReference type="SUPFAM" id="SSF56741">
    <property type="entry name" value="Eukaryotic DNA topoisomerase I, N-terminal DNA-binding fragment"/>
    <property type="match status" value="1"/>
</dbReference>
<feature type="compositionally biased region" description="Acidic residues" evidence="9">
    <location>
        <begin position="404"/>
        <end position="417"/>
    </location>
</feature>
<gene>
    <name evidence="11" type="ORF">BQ2448_1291</name>
</gene>
<feature type="region of interest" description="Disordered" evidence="9">
    <location>
        <begin position="1"/>
        <end position="32"/>
    </location>
</feature>
<feature type="compositionally biased region" description="Basic and acidic residues" evidence="9">
    <location>
        <begin position="239"/>
        <end position="251"/>
    </location>
</feature>
<dbReference type="Gene3D" id="1.10.10.41">
    <property type="entry name" value="Yeast DNA topoisomerase - domain 1"/>
    <property type="match status" value="1"/>
</dbReference>
<keyword evidence="4 6" id="KW-0238">DNA-binding</keyword>
<protein>
    <recommendedName>
        <fullName evidence="7">DNA topoisomerase I</fullName>
        <ecNumber evidence="7">5.6.2.1</ecNumber>
    </recommendedName>
    <alternativeName>
        <fullName evidence="7">DNA topoisomerase 1</fullName>
    </alternativeName>
</protein>
<evidence type="ECO:0000313" key="11">
    <source>
        <dbReference type="EMBL" id="SCV69897.1"/>
    </source>
</evidence>
<keyword evidence="5 6" id="KW-0413">Isomerase</keyword>
<feature type="compositionally biased region" description="Acidic residues" evidence="9">
    <location>
        <begin position="19"/>
        <end position="29"/>
    </location>
</feature>
<dbReference type="Gene3D" id="3.90.15.10">
    <property type="entry name" value="Topoisomerase I, Chain A, domain 3"/>
    <property type="match status" value="1"/>
</dbReference>
<dbReference type="CDD" id="cd00660">
    <property type="entry name" value="Topoisomer_IB_N"/>
    <property type="match status" value="1"/>
</dbReference>
<evidence type="ECO:0000256" key="7">
    <source>
        <dbReference type="RuleBase" id="RU365101"/>
    </source>
</evidence>
<sequence>MTDAAAAPKYKKRVIQESSSDDSGDEDDLPLPWNGLDLHWRTFPLSLAPPTLATLDLGAISTSTNTKPLRKDERDDPTVAAAVDSTLNPPPTHSTPLYSGTPWMPSGTLFHAATKRPKPETSSNTNGHHAAYGNGNGSSAPAAPAPVVEMKDGTKTSASAPTATLSDLLFAAAAAADADSSTTKDKMSIFTTGDSDDGSENSDDSDDDDAPLASKQGKQTATTTTSKINNGYQSDSDSESDHAALKTQVKEHVAKEAMVAKQVEKLSKRVDREAAADDNSSEDEKPLATKAKVKAKPSTKKAATPRASSSKAKSSKRKNGASDEEDQGDDEEDSDDEPLSKKTKNAPASKAKKPTKSAPSSKKAMPVKKGAAASKVDKKPKKEESVTPAKLALNKGKGKGKHDDDEDVKTENGEGEEGAYKWWEEQSNDGTTKWKTLEHNGVMFPPEYEPHGVKMKYEGKSVDLSPEAEEVASFFAAILETDYVKNPVFVKNFFDSWLGVLQLFPPRDGTKITTFEKCDFTPIFAYLETEKATKKEMTAAQKKDAKTIRDIAEEPYKTCLLDGRKEKVGNFRIEPPGLFRGRGEHPKTGLLKTRVRPEQITINIGKDAPVPKPPAGHKWKSVVHDDTVTWLATWKENVNGNVKYVFLAAGSSLKGQSDLKKFEKARTLKDHVARIRRDYTADLKDKEMVVRQRATAIYLIDRFALRNGNEKGEDEADTVGCCSLRFEHVTLTPPTKVTFDFLGKDSIRYVNEVEVDEQVFKNLKIFKKEPKTIGDLLFDRLSTGIVNKYLNSYMDGLTAKVFRTYNASYTFQEQLKDTPADGSVADKILAYNRANRLVAVLCNHQRSVSKGHGQMMDRMTDKVRWCLTSYRIAVQRLISRLLLQIRALKYQRKKLRCALLASSEKKKYKQFREDESDLEDDWIISHEEQLVVLEREKIKKKFEKENLKRAEAGEKPLPASELKQRLEAADQLEKTLKAERKKGWKETKYSDEKLIAQIEKMDERILVAKTAATDRDEGKEVSLGTSKINYIDSRITIAWCKKHDVPLNKVFSKTLVDKFSWALDTPADFVW</sequence>
<dbReference type="PANTHER" id="PTHR10290">
    <property type="entry name" value="DNA TOPOISOMERASE I"/>
    <property type="match status" value="1"/>
</dbReference>
<feature type="region of interest" description="Disordered" evidence="9">
    <location>
        <begin position="264"/>
        <end position="417"/>
    </location>
</feature>
<dbReference type="GO" id="GO:0006265">
    <property type="term" value="P:DNA topological change"/>
    <property type="evidence" value="ECO:0007669"/>
    <property type="project" value="UniProtKB-UniRule"/>
</dbReference>
<dbReference type="CDD" id="cd00659">
    <property type="entry name" value="Topo_IB_C"/>
    <property type="match status" value="1"/>
</dbReference>
<feature type="region of interest" description="Disordered" evidence="9">
    <location>
        <begin position="176"/>
        <end position="251"/>
    </location>
</feature>
<feature type="compositionally biased region" description="Acidic residues" evidence="9">
    <location>
        <begin position="194"/>
        <end position="210"/>
    </location>
</feature>
<dbReference type="GO" id="GO:0006338">
    <property type="term" value="P:chromatin remodeling"/>
    <property type="evidence" value="ECO:0007669"/>
    <property type="project" value="UniProtKB-ARBA"/>
</dbReference>
<comment type="function">
    <text evidence="7">Releases the supercoiling and torsional tension of DNA introduced during the DNA replication and transcription by transiently cleaving and rejoining one strand of the DNA duplex. Introduces a single-strand break via transesterification at the specific target site 5'-[CT]CCTTp site in duplex DNA. The scissile phosphodiester is attacked by the catalytic tyrosine of the enzyme, resulting in the formation of a DNA-(3'-phosphotyrosyl)-enzyme intermediate and the expulsion of a 5'-OH DNA strand. The free DNA strand then undergoes passage around the unbroken strand thus removing DNA supercoils. Finally, in the religation step, the DNA 5'-OH attacks the covalent intermediate to expel the active-site tyrosine and restore the DNA phosphodiester backbone.</text>
</comment>
<proteinExistence type="inferred from homology"/>
<dbReference type="InterPro" id="IPR011010">
    <property type="entry name" value="DNA_brk_join_enz"/>
</dbReference>
<dbReference type="InterPro" id="IPR013499">
    <property type="entry name" value="TopoI_euk"/>
</dbReference>
<feature type="compositionally biased region" description="Low complexity" evidence="9">
    <location>
        <begin position="356"/>
        <end position="369"/>
    </location>
</feature>
<dbReference type="InterPro" id="IPR051062">
    <property type="entry name" value="Topoisomerase_IB"/>
</dbReference>
<dbReference type="InterPro" id="IPR025834">
    <property type="entry name" value="TopoI_C_dom"/>
</dbReference>
<dbReference type="PRINTS" id="PR00416">
    <property type="entry name" value="EUTPISMRASEI"/>
</dbReference>
<dbReference type="InterPro" id="IPR013500">
    <property type="entry name" value="TopoI_cat_euk"/>
</dbReference>
<evidence type="ECO:0000256" key="9">
    <source>
        <dbReference type="SAM" id="MobiDB-lite"/>
    </source>
</evidence>
<keyword evidence="12" id="KW-1185">Reference proteome</keyword>
<comment type="catalytic activity">
    <reaction evidence="1 6 7">
        <text>ATP-independent breakage of single-stranded DNA, followed by passage and rejoining.</text>
        <dbReference type="EC" id="5.6.2.1"/>
    </reaction>
</comment>
<evidence type="ECO:0000259" key="10">
    <source>
        <dbReference type="SMART" id="SM00435"/>
    </source>
</evidence>
<dbReference type="GO" id="GO:0005694">
    <property type="term" value="C:chromosome"/>
    <property type="evidence" value="ECO:0007669"/>
    <property type="project" value="InterPro"/>
</dbReference>
<dbReference type="PANTHER" id="PTHR10290:SF3">
    <property type="entry name" value="DNA TOPOISOMERASE 1"/>
    <property type="match status" value="1"/>
</dbReference>
<dbReference type="Pfam" id="PF02919">
    <property type="entry name" value="Topoisom_I_N"/>
    <property type="match status" value="1"/>
</dbReference>
<dbReference type="Proteomes" id="UP000198372">
    <property type="component" value="Unassembled WGS sequence"/>
</dbReference>
<feature type="compositionally biased region" description="Polar residues" evidence="9">
    <location>
        <begin position="216"/>
        <end position="235"/>
    </location>
</feature>
<evidence type="ECO:0000256" key="5">
    <source>
        <dbReference type="ARBA" id="ARBA00023235"/>
    </source>
</evidence>
<evidence type="ECO:0000256" key="3">
    <source>
        <dbReference type="ARBA" id="ARBA00023029"/>
    </source>
</evidence>
<dbReference type="InterPro" id="IPR036202">
    <property type="entry name" value="TopoI_DNA-bd_euk_N_sf"/>
</dbReference>
<feature type="active site" description="O-(3'-phospho-DNA)-tyrosine intermediate" evidence="6">
    <location>
        <position position="1030"/>
    </location>
</feature>
<dbReference type="GO" id="GO:0003677">
    <property type="term" value="F:DNA binding"/>
    <property type="evidence" value="ECO:0007669"/>
    <property type="project" value="UniProtKB-UniRule"/>
</dbReference>
<dbReference type="FunFam" id="2.170.11.10:FF:000001">
    <property type="entry name" value="DNA topoisomerase I"/>
    <property type="match status" value="1"/>
</dbReference>
<keyword evidence="3 6" id="KW-0799">Topoisomerase</keyword>
<dbReference type="InterPro" id="IPR014711">
    <property type="entry name" value="TopoI_cat_a-hlx-sub_euk"/>
</dbReference>
<dbReference type="SMART" id="SM00435">
    <property type="entry name" value="TOPEUc"/>
    <property type="match status" value="1"/>
</dbReference>
<dbReference type="GO" id="GO:0003917">
    <property type="term" value="F:DNA topoisomerase type I (single strand cut, ATP-independent) activity"/>
    <property type="evidence" value="ECO:0007669"/>
    <property type="project" value="UniProtKB-UniRule"/>
</dbReference>